<dbReference type="KEGG" id="rch:RUM_24190"/>
<organism evidence="1 2">
    <name type="scientific">Ruminococcus champanellensis (strain DSM 18848 / JCM 17042 / KCTC 15320 / 18P13)</name>
    <dbReference type="NCBI Taxonomy" id="213810"/>
    <lineage>
        <taxon>Bacteria</taxon>
        <taxon>Bacillati</taxon>
        <taxon>Bacillota</taxon>
        <taxon>Clostridia</taxon>
        <taxon>Eubacteriales</taxon>
        <taxon>Oscillospiraceae</taxon>
        <taxon>Ruminococcus</taxon>
    </lineage>
</organism>
<dbReference type="BioCyc" id="RCHA213810:RUM_RS11775-MONOMER"/>
<evidence type="ECO:0000313" key="1">
    <source>
        <dbReference type="EMBL" id="CBL18407.1"/>
    </source>
</evidence>
<dbReference type="STRING" id="213810.RUM_24190"/>
<dbReference type="Proteomes" id="UP000007054">
    <property type="component" value="Chromosome"/>
</dbReference>
<evidence type="ECO:0000313" key="2">
    <source>
        <dbReference type="Proteomes" id="UP000007054"/>
    </source>
</evidence>
<accession>D4LFL2</accession>
<keyword evidence="2" id="KW-1185">Reference proteome</keyword>
<name>D4LFL2_RUMC1</name>
<dbReference type="HOGENOM" id="CLU_1843656_0_0_9"/>
<proteinExistence type="predicted"/>
<dbReference type="GeneID" id="83157055"/>
<dbReference type="RefSeq" id="WP_015559313.1">
    <property type="nucleotide sequence ID" value="NC_021039.1"/>
</dbReference>
<protein>
    <submittedName>
        <fullName evidence="1">Uncharacterized protein</fullName>
    </submittedName>
</protein>
<reference evidence="1" key="1">
    <citation type="submission" date="2010-03" db="EMBL/GenBank/DDBJ databases">
        <title>The genome sequence of Ruminococcus sp. 18P13.</title>
        <authorList>
            <consortium name="metaHIT consortium -- http://www.metahit.eu/"/>
            <person name="Pajon A."/>
            <person name="Turner K."/>
            <person name="Parkhill J."/>
            <person name="Bernalier A."/>
        </authorList>
    </citation>
    <scope>NUCLEOTIDE SEQUENCE [LARGE SCALE GENOMIC DNA]</scope>
    <source>
        <strain evidence="1">Type strain: 18P13</strain>
    </source>
</reference>
<gene>
    <name evidence="1" type="ordered locus">RUM_24190</name>
</gene>
<dbReference type="AlphaFoldDB" id="D4LFL2"/>
<sequence length="139" mass="16405">MHRQPYQEILNLEEERAEYLKVCKRKSQKYTLYTQWRAHIYKLLERVPSEEYFSNFTHFLMLRIRGAKDVEAIELQVMLTFLSISIGLNCFTEGLGQVGATLLIGVPLAIIIKDVLSGYHKRRFYEDLFSIAQEAWQTR</sequence>
<dbReference type="EMBL" id="FP929052">
    <property type="protein sequence ID" value="CBL18407.1"/>
    <property type="molecule type" value="Genomic_DNA"/>
</dbReference>
<reference evidence="1" key="2">
    <citation type="submission" date="2010-03" db="EMBL/GenBank/DDBJ databases">
        <authorList>
            <person name="Pajon A."/>
        </authorList>
    </citation>
    <scope>NUCLEOTIDE SEQUENCE</scope>
    <source>
        <strain evidence="1">Type strain: 18P13</strain>
    </source>
</reference>